<comment type="similarity">
    <text evidence="2 5">Belongs to the trans-sulfuration enzymes family.</text>
</comment>
<evidence type="ECO:0000256" key="4">
    <source>
        <dbReference type="PIRSR" id="PIRSR001434-2"/>
    </source>
</evidence>
<sequence>MAINHSDFTKVVHAGVEPEPRTGAIMTPIFQTSTYVQQAPGEHTGWDYSRAGNPTRDALEASFAALEGAKHGLAFSSGLAAEQAIIQILDPGDEVIVCDDVYGGTGRLFRTLYAKYNLKFHFVDMTDIDAVKKVSNSKTKMLWVETPTNPLLKVIDIRKMSHLAKELGALLVVDNTFSSPIFQSPLEFGADIVMHSTTKYIGGHSDIIGGAVMTSDDELHEKIKYVQFAAGAVPGPFEAFLLLRSIKTLAVRMEQHQKNAMAIAKFLEGHSKVESVFYPGLESHSHHEIAREQMKGFSGMVSFNLKGTYDDVVSFLQRLNVFELAESLGGVESLVNHPEKMTHASVPEPLRKELGIGPNLLRLSVGIESADDLIADLDQALNG</sequence>
<dbReference type="GO" id="GO:0030170">
    <property type="term" value="F:pyridoxal phosphate binding"/>
    <property type="evidence" value="ECO:0007669"/>
    <property type="project" value="InterPro"/>
</dbReference>
<dbReference type="NCBIfam" id="NF005871">
    <property type="entry name" value="PRK07811.1"/>
    <property type="match status" value="1"/>
</dbReference>
<dbReference type="EMBL" id="FWZT01000033">
    <property type="protein sequence ID" value="SMF78954.1"/>
    <property type="molecule type" value="Genomic_DNA"/>
</dbReference>
<keyword evidence="7" id="KW-1185">Reference proteome</keyword>
<dbReference type="CDD" id="cd00614">
    <property type="entry name" value="CGS_like"/>
    <property type="match status" value="1"/>
</dbReference>
<evidence type="ECO:0000256" key="3">
    <source>
        <dbReference type="ARBA" id="ARBA00022898"/>
    </source>
</evidence>
<dbReference type="FunFam" id="3.90.1150.10:FF:000008">
    <property type="entry name" value="Cystathionine gamma-synthase"/>
    <property type="match status" value="1"/>
</dbReference>
<dbReference type="PROSITE" id="PS00868">
    <property type="entry name" value="CYS_MET_METAB_PP"/>
    <property type="match status" value="1"/>
</dbReference>
<dbReference type="Gene3D" id="3.90.1150.10">
    <property type="entry name" value="Aspartate Aminotransferase, domain 1"/>
    <property type="match status" value="1"/>
</dbReference>
<evidence type="ECO:0000313" key="6">
    <source>
        <dbReference type="EMBL" id="SMF78954.1"/>
    </source>
</evidence>
<dbReference type="InterPro" id="IPR015421">
    <property type="entry name" value="PyrdxlP-dep_Trfase_major"/>
</dbReference>
<dbReference type="RefSeq" id="WP_132325582.1">
    <property type="nucleotide sequence ID" value="NZ_FWZT01000033.1"/>
</dbReference>
<dbReference type="InterPro" id="IPR054542">
    <property type="entry name" value="Cys_met_metab_PP"/>
</dbReference>
<dbReference type="InterPro" id="IPR015424">
    <property type="entry name" value="PyrdxlP-dep_Trfase"/>
</dbReference>
<evidence type="ECO:0000256" key="2">
    <source>
        <dbReference type="ARBA" id="ARBA00009077"/>
    </source>
</evidence>
<dbReference type="GO" id="GO:0004123">
    <property type="term" value="F:cystathionine gamma-lyase activity"/>
    <property type="evidence" value="ECO:0007669"/>
    <property type="project" value="UniProtKB-ARBA"/>
</dbReference>
<organism evidence="6 7">
    <name type="scientific">Pseudobacteriovorax antillogorgiicola</name>
    <dbReference type="NCBI Taxonomy" id="1513793"/>
    <lineage>
        <taxon>Bacteria</taxon>
        <taxon>Pseudomonadati</taxon>
        <taxon>Bdellovibrionota</taxon>
        <taxon>Oligoflexia</taxon>
        <taxon>Oligoflexales</taxon>
        <taxon>Pseudobacteriovoracaceae</taxon>
        <taxon>Pseudobacteriovorax</taxon>
    </lineage>
</organism>
<dbReference type="Gene3D" id="3.40.640.10">
    <property type="entry name" value="Type I PLP-dependent aspartate aminotransferase-like (Major domain)"/>
    <property type="match status" value="1"/>
</dbReference>
<dbReference type="GO" id="GO:0019343">
    <property type="term" value="P:cysteine biosynthetic process via cystathionine"/>
    <property type="evidence" value="ECO:0007669"/>
    <property type="project" value="TreeGrafter"/>
</dbReference>
<dbReference type="AlphaFoldDB" id="A0A1Y6CUY1"/>
<evidence type="ECO:0000256" key="1">
    <source>
        <dbReference type="ARBA" id="ARBA00001933"/>
    </source>
</evidence>
<dbReference type="STRING" id="1513793.SAMN06296036_13315"/>
<dbReference type="InterPro" id="IPR000277">
    <property type="entry name" value="Cys/Met-Metab_PyrdxlP-dep_enz"/>
</dbReference>
<keyword evidence="6" id="KW-0456">Lyase</keyword>
<dbReference type="PANTHER" id="PTHR11808:SF15">
    <property type="entry name" value="CYSTATHIONINE GAMMA-LYASE"/>
    <property type="match status" value="1"/>
</dbReference>
<accession>A0A1Y6CUY1</accession>
<reference evidence="7" key="1">
    <citation type="submission" date="2017-04" db="EMBL/GenBank/DDBJ databases">
        <authorList>
            <person name="Varghese N."/>
            <person name="Submissions S."/>
        </authorList>
    </citation>
    <scope>NUCLEOTIDE SEQUENCE [LARGE SCALE GENOMIC DNA]</scope>
    <source>
        <strain evidence="7">RKEM611</strain>
    </source>
</reference>
<dbReference type="SUPFAM" id="SSF53383">
    <property type="entry name" value="PLP-dependent transferases"/>
    <property type="match status" value="1"/>
</dbReference>
<evidence type="ECO:0000256" key="5">
    <source>
        <dbReference type="RuleBase" id="RU362118"/>
    </source>
</evidence>
<dbReference type="InterPro" id="IPR015422">
    <property type="entry name" value="PyrdxlP-dep_Trfase_small"/>
</dbReference>
<feature type="modified residue" description="N6-(pyridoxal phosphate)lysine" evidence="4">
    <location>
        <position position="199"/>
    </location>
</feature>
<dbReference type="PIRSF" id="PIRSF001434">
    <property type="entry name" value="CGS"/>
    <property type="match status" value="1"/>
</dbReference>
<dbReference type="PANTHER" id="PTHR11808">
    <property type="entry name" value="TRANS-SULFURATION ENZYME FAMILY MEMBER"/>
    <property type="match status" value="1"/>
</dbReference>
<proteinExistence type="inferred from homology"/>
<gene>
    <name evidence="6" type="ORF">SAMN06296036_13315</name>
</gene>
<dbReference type="GO" id="GO:0005737">
    <property type="term" value="C:cytoplasm"/>
    <property type="evidence" value="ECO:0007669"/>
    <property type="project" value="TreeGrafter"/>
</dbReference>
<protein>
    <submittedName>
        <fullName evidence="6">Cystathionine beta-lyase</fullName>
    </submittedName>
</protein>
<dbReference type="FunFam" id="3.40.640.10:FF:000009">
    <property type="entry name" value="Cystathionine gamma-synthase homolog"/>
    <property type="match status" value="1"/>
</dbReference>
<dbReference type="Pfam" id="PF01053">
    <property type="entry name" value="Cys_Met_Meta_PP"/>
    <property type="match status" value="1"/>
</dbReference>
<dbReference type="GO" id="GO:0019346">
    <property type="term" value="P:transsulfuration"/>
    <property type="evidence" value="ECO:0007669"/>
    <property type="project" value="InterPro"/>
</dbReference>
<keyword evidence="3 4" id="KW-0663">Pyridoxal phosphate</keyword>
<dbReference type="OrthoDB" id="5288458at2"/>
<comment type="cofactor">
    <cofactor evidence="1 5">
        <name>pyridoxal 5'-phosphate</name>
        <dbReference type="ChEBI" id="CHEBI:597326"/>
    </cofactor>
</comment>
<name>A0A1Y6CUY1_9BACT</name>
<evidence type="ECO:0000313" key="7">
    <source>
        <dbReference type="Proteomes" id="UP000192907"/>
    </source>
</evidence>
<dbReference type="Proteomes" id="UP000192907">
    <property type="component" value="Unassembled WGS sequence"/>
</dbReference>